<dbReference type="InterPro" id="IPR027417">
    <property type="entry name" value="P-loop_NTPase"/>
</dbReference>
<gene>
    <name evidence="1" type="ORF">SAMN05216389_11151</name>
</gene>
<dbReference type="Proteomes" id="UP000198618">
    <property type="component" value="Unassembled WGS sequence"/>
</dbReference>
<organism evidence="1 2">
    <name type="scientific">Oceanobacillus limi</name>
    <dbReference type="NCBI Taxonomy" id="930131"/>
    <lineage>
        <taxon>Bacteria</taxon>
        <taxon>Bacillati</taxon>
        <taxon>Bacillota</taxon>
        <taxon>Bacilli</taxon>
        <taxon>Bacillales</taxon>
        <taxon>Bacillaceae</taxon>
        <taxon>Oceanobacillus</taxon>
    </lineage>
</organism>
<evidence type="ECO:0000313" key="1">
    <source>
        <dbReference type="EMBL" id="SET43152.1"/>
    </source>
</evidence>
<name>A0A1I0EEG2_9BACI</name>
<dbReference type="STRING" id="930131.SAMN05216389_11151"/>
<evidence type="ECO:0000313" key="2">
    <source>
        <dbReference type="Proteomes" id="UP000198618"/>
    </source>
</evidence>
<dbReference type="AlphaFoldDB" id="A0A1I0EEG2"/>
<dbReference type="PANTHER" id="PTHR30050:SF4">
    <property type="entry name" value="ATP-BINDING PROTEIN RV3427C IN INSERTION SEQUENCE-RELATED"/>
    <property type="match status" value="1"/>
</dbReference>
<protein>
    <submittedName>
        <fullName evidence="1">DNA replication protein DnaC</fullName>
    </submittedName>
</protein>
<dbReference type="GO" id="GO:0006260">
    <property type="term" value="P:DNA replication"/>
    <property type="evidence" value="ECO:0007669"/>
    <property type="project" value="TreeGrafter"/>
</dbReference>
<dbReference type="PANTHER" id="PTHR30050">
    <property type="entry name" value="CHROMOSOMAL REPLICATION INITIATOR PROTEIN DNAA"/>
    <property type="match status" value="1"/>
</dbReference>
<accession>A0A1I0EEG2</accession>
<sequence length="246" mass="27440">MTKCLLDGITTSACSPTNAIHTGFHGVSGEGGRVGSAGVPKDYRNTTLTNSPVRESQAQAYAVFDAYVSTFSRQFEADGERIKSLYLWSESPGTGKTTSASALLNEWLIRHYVGSIQRGRTPLQRPAYFLDANELQTEYNAFNRPRVPDSIANPAAERYYNAINHAKHTPFVVIDDVGVRDVSDGFRGDFHSIVNYRVTAQLPTVYTSNIPMKELPRVFGEERLYDRMRDMTQEIAFGGESKRGKR</sequence>
<dbReference type="EMBL" id="FOHE01000011">
    <property type="protein sequence ID" value="SET43152.1"/>
    <property type="molecule type" value="Genomic_DNA"/>
</dbReference>
<dbReference type="SUPFAM" id="SSF52540">
    <property type="entry name" value="P-loop containing nucleoside triphosphate hydrolases"/>
    <property type="match status" value="1"/>
</dbReference>
<reference evidence="1 2" key="1">
    <citation type="submission" date="2016-10" db="EMBL/GenBank/DDBJ databases">
        <authorList>
            <person name="de Groot N.N."/>
        </authorList>
    </citation>
    <scope>NUCLEOTIDE SEQUENCE [LARGE SCALE GENOMIC DNA]</scope>
    <source>
        <strain evidence="1 2">IBRC-M 10780</strain>
    </source>
</reference>
<dbReference type="RefSeq" id="WP_244513522.1">
    <property type="nucleotide sequence ID" value="NZ_FOHE01000011.1"/>
</dbReference>
<dbReference type="Gene3D" id="3.40.50.300">
    <property type="entry name" value="P-loop containing nucleotide triphosphate hydrolases"/>
    <property type="match status" value="1"/>
</dbReference>
<keyword evidence="2" id="KW-1185">Reference proteome</keyword>
<proteinExistence type="predicted"/>